<evidence type="ECO:0000313" key="2">
    <source>
        <dbReference type="WBParaSite" id="SPAL_0001401300.1"/>
    </source>
</evidence>
<protein>
    <submittedName>
        <fullName evidence="2">Dynein light chain</fullName>
    </submittedName>
</protein>
<dbReference type="AlphaFoldDB" id="A0A0N5C7V1"/>
<accession>A0A0N5C7V1</accession>
<name>A0A0N5C7V1_STREA</name>
<sequence length="212" mass="24424">MNNSQNKKQYNLESIETNTSFDQEHIGNNIVNILRNYSEERKISQIESPNVKKTGPVDKKNIDSTMSFLLTKNNVNQTIEVNASLNNRTSETLNFNLHNNINSSPTTTFPVGNHNNSSDTLSYKIRDNMKRSFSKANDDIDETELDLIETVITRIFNGRNDLVLLVEIFKRDESYKNLEAALNLVTSKNTEDHVKYYNGNYFLSIFLKKNLF</sequence>
<evidence type="ECO:0000313" key="1">
    <source>
        <dbReference type="Proteomes" id="UP000046392"/>
    </source>
</evidence>
<dbReference type="WBParaSite" id="SPAL_0001401300.1">
    <property type="protein sequence ID" value="SPAL_0001401300.1"/>
    <property type="gene ID" value="SPAL_0001401300"/>
</dbReference>
<reference evidence="2" key="1">
    <citation type="submission" date="2017-02" db="UniProtKB">
        <authorList>
            <consortium name="WormBaseParasite"/>
        </authorList>
    </citation>
    <scope>IDENTIFICATION</scope>
</reference>
<organism evidence="1 2">
    <name type="scientific">Strongyloides papillosus</name>
    <name type="common">Intestinal threadworm</name>
    <dbReference type="NCBI Taxonomy" id="174720"/>
    <lineage>
        <taxon>Eukaryota</taxon>
        <taxon>Metazoa</taxon>
        <taxon>Ecdysozoa</taxon>
        <taxon>Nematoda</taxon>
        <taxon>Chromadorea</taxon>
        <taxon>Rhabditida</taxon>
        <taxon>Tylenchina</taxon>
        <taxon>Panagrolaimomorpha</taxon>
        <taxon>Strongyloidoidea</taxon>
        <taxon>Strongyloididae</taxon>
        <taxon>Strongyloides</taxon>
    </lineage>
</organism>
<dbReference type="Proteomes" id="UP000046392">
    <property type="component" value="Unplaced"/>
</dbReference>
<proteinExistence type="predicted"/>
<keyword evidence="1" id="KW-1185">Reference proteome</keyword>